<dbReference type="InterPro" id="IPR026095">
    <property type="entry name" value="Myb/SANT-like_DNA-bd_dom_prot"/>
</dbReference>
<dbReference type="Proteomes" id="UP000681722">
    <property type="component" value="Unassembled WGS sequence"/>
</dbReference>
<evidence type="ECO:0000313" key="3">
    <source>
        <dbReference type="EMBL" id="CAF4346184.1"/>
    </source>
</evidence>
<reference evidence="2" key="1">
    <citation type="submission" date="2021-02" db="EMBL/GenBank/DDBJ databases">
        <authorList>
            <person name="Nowell W R."/>
        </authorList>
    </citation>
    <scope>NUCLEOTIDE SEQUENCE</scope>
</reference>
<dbReference type="EMBL" id="CAJNOQ010021138">
    <property type="protein sequence ID" value="CAF1481245.1"/>
    <property type="molecule type" value="Genomic_DNA"/>
</dbReference>
<dbReference type="GO" id="GO:0016604">
    <property type="term" value="C:nuclear body"/>
    <property type="evidence" value="ECO:0007669"/>
    <property type="project" value="TreeGrafter"/>
</dbReference>
<name>A0A815RR74_9BILA</name>
<dbReference type="EMBL" id="CAJOBC010086614">
    <property type="protein sequence ID" value="CAF4346184.1"/>
    <property type="molecule type" value="Genomic_DNA"/>
</dbReference>
<gene>
    <name evidence="2" type="ORF">GPM918_LOCUS35851</name>
    <name evidence="3" type="ORF">SRO942_LOCUS36570</name>
</gene>
<proteinExistence type="predicted"/>
<dbReference type="PANTHER" id="PTHR22666">
    <property type="entry name" value="MYB_SANT-LIKE DNA-BINDING DOMAIN-CONTAINING PROTEIN 1"/>
    <property type="match status" value="1"/>
</dbReference>
<evidence type="ECO:0000313" key="4">
    <source>
        <dbReference type="Proteomes" id="UP000663829"/>
    </source>
</evidence>
<dbReference type="PANTHER" id="PTHR22666:SF3">
    <property type="entry name" value="MYB_SANT-LIKE DNA-BINDING DOMAIN-CONTAINING PROTEIN 1"/>
    <property type="match status" value="1"/>
</dbReference>
<feature type="non-terminal residue" evidence="2">
    <location>
        <position position="1"/>
    </location>
</feature>
<accession>A0A815RR74</accession>
<dbReference type="Pfam" id="PF13837">
    <property type="entry name" value="Myb_DNA-bind_4"/>
    <property type="match status" value="1"/>
</dbReference>
<dbReference type="InterPro" id="IPR044822">
    <property type="entry name" value="Myb_DNA-bind_4"/>
</dbReference>
<dbReference type="Proteomes" id="UP000663829">
    <property type="component" value="Unassembled WGS sequence"/>
</dbReference>
<protein>
    <recommendedName>
        <fullName evidence="1">Myb/SANT-like DNA-binding domain-containing protein</fullName>
    </recommendedName>
</protein>
<keyword evidence="4" id="KW-1185">Reference proteome</keyword>
<evidence type="ECO:0000259" key="1">
    <source>
        <dbReference type="Pfam" id="PF13837"/>
    </source>
</evidence>
<dbReference type="AlphaFoldDB" id="A0A815RR74"/>
<feature type="domain" description="Myb/SANT-like DNA-binding" evidence="1">
    <location>
        <begin position="56"/>
        <end position="124"/>
    </location>
</feature>
<evidence type="ECO:0000313" key="2">
    <source>
        <dbReference type="EMBL" id="CAF1481245.1"/>
    </source>
</evidence>
<sequence length="246" mass="28064">EDKGFGDQTRANVGALTTKLQTTNGPLKVIRLVQPSSQSMFLVPPRRIKHSPKNRTDEETLCLISTWEEYYNRLMFDKTKRNNPVYLDMINSLKDLIPGRSLSVDDIKHKITNLVSEYRKNNSSRELLGPAPYKIIWSSTQTSSAITQSTSPIMIERPAASLKEATTTGKNRSNLKKKKPVDIRLNMMKEMMEKMDAANEVVNKSDVKVIEILEEQTVLQEHALQNENEFLNIFRSIAANLRNNDK</sequence>
<dbReference type="OrthoDB" id="10048049at2759"/>
<comment type="caution">
    <text evidence="2">The sequence shown here is derived from an EMBL/GenBank/DDBJ whole genome shotgun (WGS) entry which is preliminary data.</text>
</comment>
<organism evidence="2 4">
    <name type="scientific">Didymodactylos carnosus</name>
    <dbReference type="NCBI Taxonomy" id="1234261"/>
    <lineage>
        <taxon>Eukaryota</taxon>
        <taxon>Metazoa</taxon>
        <taxon>Spiralia</taxon>
        <taxon>Gnathifera</taxon>
        <taxon>Rotifera</taxon>
        <taxon>Eurotatoria</taxon>
        <taxon>Bdelloidea</taxon>
        <taxon>Philodinida</taxon>
        <taxon>Philodinidae</taxon>
        <taxon>Didymodactylos</taxon>
    </lineage>
</organism>
<dbReference type="GO" id="GO:0045893">
    <property type="term" value="P:positive regulation of DNA-templated transcription"/>
    <property type="evidence" value="ECO:0007669"/>
    <property type="project" value="TreeGrafter"/>
</dbReference>
<dbReference type="Gene3D" id="1.10.10.60">
    <property type="entry name" value="Homeodomain-like"/>
    <property type="match status" value="1"/>
</dbReference>